<organism evidence="1 2">
    <name type="scientific">Candidatus Woykebacteria bacterium RBG_16_43_9</name>
    <dbReference type="NCBI Taxonomy" id="1802596"/>
    <lineage>
        <taxon>Bacteria</taxon>
        <taxon>Candidatus Woykeibacteriota</taxon>
    </lineage>
</organism>
<dbReference type="EMBL" id="MHCS01000040">
    <property type="protein sequence ID" value="OGY25764.1"/>
    <property type="molecule type" value="Genomic_DNA"/>
</dbReference>
<dbReference type="Proteomes" id="UP000176389">
    <property type="component" value="Unassembled WGS sequence"/>
</dbReference>
<dbReference type="AlphaFoldDB" id="A0A1G1WDN4"/>
<proteinExistence type="predicted"/>
<evidence type="ECO:0000313" key="1">
    <source>
        <dbReference type="EMBL" id="OGY25764.1"/>
    </source>
</evidence>
<sequence>MRAGQRPRQQCLRQPAKIAFLAGNAMRAGGTVGQAARDLPAAEALAGGEYLINFMFLSYGATYSLTVRFYPCIISVNELESKTDFGSFCIGTFYLKEDTVFEFKNGLVIFLHPIEKDYMVGWKCKACEVAINQLDDLFCPNCDRPRPLEIASIVLMAGTINLEAVGKPVLTVN</sequence>
<comment type="caution">
    <text evidence="1">The sequence shown here is derived from an EMBL/GenBank/DDBJ whole genome shotgun (WGS) entry which is preliminary data.</text>
</comment>
<protein>
    <submittedName>
        <fullName evidence="1">Uncharacterized protein</fullName>
    </submittedName>
</protein>
<reference evidence="1 2" key="1">
    <citation type="journal article" date="2016" name="Nat. Commun.">
        <title>Thousands of microbial genomes shed light on interconnected biogeochemical processes in an aquifer system.</title>
        <authorList>
            <person name="Anantharaman K."/>
            <person name="Brown C.T."/>
            <person name="Hug L.A."/>
            <person name="Sharon I."/>
            <person name="Castelle C.J."/>
            <person name="Probst A.J."/>
            <person name="Thomas B.C."/>
            <person name="Singh A."/>
            <person name="Wilkins M.J."/>
            <person name="Karaoz U."/>
            <person name="Brodie E.L."/>
            <person name="Williams K.H."/>
            <person name="Hubbard S.S."/>
            <person name="Banfield J.F."/>
        </authorList>
    </citation>
    <scope>NUCLEOTIDE SEQUENCE [LARGE SCALE GENOMIC DNA]</scope>
</reference>
<gene>
    <name evidence="1" type="ORF">A2Z11_01100</name>
</gene>
<dbReference type="STRING" id="1802596.A2Z11_01100"/>
<name>A0A1G1WDN4_9BACT</name>
<evidence type="ECO:0000313" key="2">
    <source>
        <dbReference type="Proteomes" id="UP000176389"/>
    </source>
</evidence>
<accession>A0A1G1WDN4</accession>